<dbReference type="Gene3D" id="6.10.340.10">
    <property type="match status" value="1"/>
</dbReference>
<evidence type="ECO:0000256" key="3">
    <source>
        <dbReference type="ARBA" id="ARBA00012438"/>
    </source>
</evidence>
<organism evidence="17 18">
    <name type="scientific">Anaerocolumna jejuensis DSM 15929</name>
    <dbReference type="NCBI Taxonomy" id="1121322"/>
    <lineage>
        <taxon>Bacteria</taxon>
        <taxon>Bacillati</taxon>
        <taxon>Bacillota</taxon>
        <taxon>Clostridia</taxon>
        <taxon>Lachnospirales</taxon>
        <taxon>Lachnospiraceae</taxon>
        <taxon>Anaerocolumna</taxon>
    </lineage>
</organism>
<reference evidence="17 18" key="1">
    <citation type="submission" date="2016-11" db="EMBL/GenBank/DDBJ databases">
        <authorList>
            <person name="Jaros S."/>
            <person name="Januszkiewicz K."/>
            <person name="Wedrychowicz H."/>
        </authorList>
    </citation>
    <scope>NUCLEOTIDE SEQUENCE [LARGE SCALE GENOMIC DNA]</scope>
    <source>
        <strain evidence="17 18">DSM 15929</strain>
    </source>
</reference>
<dbReference type="InterPro" id="IPR005467">
    <property type="entry name" value="His_kinase_dom"/>
</dbReference>
<dbReference type="Gene3D" id="1.10.287.130">
    <property type="match status" value="1"/>
</dbReference>
<keyword evidence="5" id="KW-0597">Phosphoprotein</keyword>
<dbReference type="OrthoDB" id="9792991at2"/>
<proteinExistence type="predicted"/>
<evidence type="ECO:0000256" key="11">
    <source>
        <dbReference type="ARBA" id="ARBA00022989"/>
    </source>
</evidence>
<evidence type="ECO:0000256" key="10">
    <source>
        <dbReference type="ARBA" id="ARBA00022840"/>
    </source>
</evidence>
<protein>
    <recommendedName>
        <fullName evidence="3">histidine kinase</fullName>
        <ecNumber evidence="3">2.7.13.3</ecNumber>
    </recommendedName>
</protein>
<dbReference type="SUPFAM" id="SSF158472">
    <property type="entry name" value="HAMP domain-like"/>
    <property type="match status" value="1"/>
</dbReference>
<dbReference type="Proteomes" id="UP000184386">
    <property type="component" value="Unassembled WGS sequence"/>
</dbReference>
<dbReference type="SUPFAM" id="SSF55874">
    <property type="entry name" value="ATPase domain of HSP90 chaperone/DNA topoisomerase II/histidine kinase"/>
    <property type="match status" value="1"/>
</dbReference>
<dbReference type="EC" id="2.7.13.3" evidence="3"/>
<dbReference type="InterPro" id="IPR003661">
    <property type="entry name" value="HisK_dim/P_dom"/>
</dbReference>
<dbReference type="RefSeq" id="WP_073277495.1">
    <property type="nucleotide sequence ID" value="NZ_FRAC01000015.1"/>
</dbReference>
<comment type="subcellular location">
    <subcellularLocation>
        <location evidence="2">Cell membrane</location>
        <topology evidence="2">Multi-pass membrane protein</topology>
    </subcellularLocation>
</comment>
<keyword evidence="6" id="KW-0808">Transferase</keyword>
<dbReference type="InterPro" id="IPR036890">
    <property type="entry name" value="HATPase_C_sf"/>
</dbReference>
<dbReference type="PROSITE" id="PS50109">
    <property type="entry name" value="HIS_KIN"/>
    <property type="match status" value="1"/>
</dbReference>
<sequence>MRNNIFKSFRFEIVLYSLLSLIYALLTEAVIVFGIYIIYHVVNGSPEKAFEQTPHVSSNTIAQNNNLYNKFPESGSSRLPSLEGGPTKGMIVMAATIALLIGILLFMVYFLFLSRKFAIYIERIAGGITAISSGNFDNRITINNDDEFALIADKINQMGGDIRRIIENERKSESTKNQLITSVAHDLRTPLTSIIGYLDLVQGENKIPADVKRHYVEIAYTKSKRLEKLIEDLFAYTKFSSGEVALECNEIDMVKFMEQLAEEFYPSFQENGLQYEFTTNTASVLINGDGNLLARAFANLIDNAIKYGRDGKSVQIDILAELTTIDISVVNYGKLIPEKDLEAIFERFYRLEESRSSETGGTGLGLAIAKNIIEMHGGSINARSDHNGTVFSVTLPKQGEVPV</sequence>
<comment type="catalytic activity">
    <reaction evidence="1">
        <text>ATP + protein L-histidine = ADP + protein N-phospho-L-histidine.</text>
        <dbReference type="EC" id="2.7.13.3"/>
    </reaction>
</comment>
<dbReference type="AlphaFoldDB" id="A0A1M6UHM8"/>
<evidence type="ECO:0000256" key="1">
    <source>
        <dbReference type="ARBA" id="ARBA00000085"/>
    </source>
</evidence>
<dbReference type="InterPro" id="IPR036097">
    <property type="entry name" value="HisK_dim/P_sf"/>
</dbReference>
<dbReference type="STRING" id="1121322.SAMN02745136_03089"/>
<feature type="transmembrane region" description="Helical" evidence="14">
    <location>
        <begin position="90"/>
        <end position="113"/>
    </location>
</feature>
<feature type="domain" description="HAMP" evidence="16">
    <location>
        <begin position="115"/>
        <end position="167"/>
    </location>
</feature>
<evidence type="ECO:0000313" key="18">
    <source>
        <dbReference type="Proteomes" id="UP000184386"/>
    </source>
</evidence>
<dbReference type="SMART" id="SM00388">
    <property type="entry name" value="HisKA"/>
    <property type="match status" value="1"/>
</dbReference>
<dbReference type="GO" id="GO:0005886">
    <property type="term" value="C:plasma membrane"/>
    <property type="evidence" value="ECO:0007669"/>
    <property type="project" value="UniProtKB-SubCell"/>
</dbReference>
<feature type="domain" description="Histidine kinase" evidence="15">
    <location>
        <begin position="182"/>
        <end position="399"/>
    </location>
</feature>
<dbReference type="PANTHER" id="PTHR45528">
    <property type="entry name" value="SENSOR HISTIDINE KINASE CPXA"/>
    <property type="match status" value="1"/>
</dbReference>
<evidence type="ECO:0000256" key="13">
    <source>
        <dbReference type="ARBA" id="ARBA00023136"/>
    </source>
</evidence>
<evidence type="ECO:0000256" key="8">
    <source>
        <dbReference type="ARBA" id="ARBA00022741"/>
    </source>
</evidence>
<dbReference type="PRINTS" id="PR00344">
    <property type="entry name" value="BCTRLSENSOR"/>
</dbReference>
<dbReference type="EMBL" id="FRAC01000015">
    <property type="protein sequence ID" value="SHK68676.1"/>
    <property type="molecule type" value="Genomic_DNA"/>
</dbReference>
<evidence type="ECO:0000256" key="14">
    <source>
        <dbReference type="SAM" id="Phobius"/>
    </source>
</evidence>
<dbReference type="PANTHER" id="PTHR45528:SF1">
    <property type="entry name" value="SENSOR HISTIDINE KINASE CPXA"/>
    <property type="match status" value="1"/>
</dbReference>
<dbReference type="CDD" id="cd06225">
    <property type="entry name" value="HAMP"/>
    <property type="match status" value="1"/>
</dbReference>
<dbReference type="PROSITE" id="PS50885">
    <property type="entry name" value="HAMP"/>
    <property type="match status" value="1"/>
</dbReference>
<keyword evidence="13 14" id="KW-0472">Membrane</keyword>
<evidence type="ECO:0000313" key="17">
    <source>
        <dbReference type="EMBL" id="SHK68676.1"/>
    </source>
</evidence>
<keyword evidence="7 14" id="KW-0812">Transmembrane</keyword>
<gene>
    <name evidence="17" type="ORF">SAMN02745136_03089</name>
</gene>
<evidence type="ECO:0000259" key="16">
    <source>
        <dbReference type="PROSITE" id="PS50885"/>
    </source>
</evidence>
<dbReference type="SMART" id="SM00304">
    <property type="entry name" value="HAMP"/>
    <property type="match status" value="1"/>
</dbReference>
<dbReference type="Pfam" id="PF02518">
    <property type="entry name" value="HATPase_c"/>
    <property type="match status" value="1"/>
</dbReference>
<dbReference type="GO" id="GO:0000155">
    <property type="term" value="F:phosphorelay sensor kinase activity"/>
    <property type="evidence" value="ECO:0007669"/>
    <property type="project" value="InterPro"/>
</dbReference>
<feature type="transmembrane region" description="Helical" evidence="14">
    <location>
        <begin position="12"/>
        <end position="39"/>
    </location>
</feature>
<dbReference type="FunFam" id="3.30.565.10:FF:000013">
    <property type="entry name" value="Two-component sensor histidine kinase"/>
    <property type="match status" value="1"/>
</dbReference>
<evidence type="ECO:0000256" key="5">
    <source>
        <dbReference type="ARBA" id="ARBA00022553"/>
    </source>
</evidence>
<keyword evidence="4" id="KW-1003">Cell membrane</keyword>
<dbReference type="InterPro" id="IPR050398">
    <property type="entry name" value="HssS/ArlS-like"/>
</dbReference>
<dbReference type="InterPro" id="IPR004358">
    <property type="entry name" value="Sig_transdc_His_kin-like_C"/>
</dbReference>
<keyword evidence="11 14" id="KW-1133">Transmembrane helix</keyword>
<dbReference type="Pfam" id="PF00512">
    <property type="entry name" value="HisKA"/>
    <property type="match status" value="1"/>
</dbReference>
<dbReference type="CDD" id="cd00082">
    <property type="entry name" value="HisKA"/>
    <property type="match status" value="1"/>
</dbReference>
<keyword evidence="12" id="KW-0902">Two-component regulatory system</keyword>
<evidence type="ECO:0000256" key="12">
    <source>
        <dbReference type="ARBA" id="ARBA00023012"/>
    </source>
</evidence>
<evidence type="ECO:0000256" key="2">
    <source>
        <dbReference type="ARBA" id="ARBA00004651"/>
    </source>
</evidence>
<keyword evidence="9 17" id="KW-0418">Kinase</keyword>
<keyword evidence="8" id="KW-0547">Nucleotide-binding</keyword>
<dbReference type="InterPro" id="IPR003660">
    <property type="entry name" value="HAMP_dom"/>
</dbReference>
<keyword evidence="10" id="KW-0067">ATP-binding</keyword>
<evidence type="ECO:0000256" key="6">
    <source>
        <dbReference type="ARBA" id="ARBA00022679"/>
    </source>
</evidence>
<keyword evidence="18" id="KW-1185">Reference proteome</keyword>
<dbReference type="InterPro" id="IPR003594">
    <property type="entry name" value="HATPase_dom"/>
</dbReference>
<evidence type="ECO:0000256" key="4">
    <source>
        <dbReference type="ARBA" id="ARBA00022475"/>
    </source>
</evidence>
<dbReference type="CDD" id="cd00075">
    <property type="entry name" value="HATPase"/>
    <property type="match status" value="1"/>
</dbReference>
<name>A0A1M6UHM8_9FIRM</name>
<evidence type="ECO:0000256" key="7">
    <source>
        <dbReference type="ARBA" id="ARBA00022692"/>
    </source>
</evidence>
<dbReference type="SMART" id="SM00387">
    <property type="entry name" value="HATPase_c"/>
    <property type="match status" value="1"/>
</dbReference>
<dbReference type="Gene3D" id="3.30.565.10">
    <property type="entry name" value="Histidine kinase-like ATPase, C-terminal domain"/>
    <property type="match status" value="1"/>
</dbReference>
<evidence type="ECO:0000259" key="15">
    <source>
        <dbReference type="PROSITE" id="PS50109"/>
    </source>
</evidence>
<evidence type="ECO:0000256" key="9">
    <source>
        <dbReference type="ARBA" id="ARBA00022777"/>
    </source>
</evidence>
<dbReference type="GO" id="GO:0005524">
    <property type="term" value="F:ATP binding"/>
    <property type="evidence" value="ECO:0007669"/>
    <property type="project" value="UniProtKB-KW"/>
</dbReference>
<dbReference type="Pfam" id="PF00672">
    <property type="entry name" value="HAMP"/>
    <property type="match status" value="1"/>
</dbReference>
<dbReference type="SUPFAM" id="SSF47384">
    <property type="entry name" value="Homodimeric domain of signal transducing histidine kinase"/>
    <property type="match status" value="1"/>
</dbReference>
<accession>A0A1M6UHM8</accession>